<dbReference type="PANTHER" id="PTHR30629:SF2">
    <property type="entry name" value="PROPHAGE INTEGRASE INTS-RELATED"/>
    <property type="match status" value="1"/>
</dbReference>
<evidence type="ECO:0000256" key="2">
    <source>
        <dbReference type="ARBA" id="ARBA00022908"/>
    </source>
</evidence>
<evidence type="ECO:0000313" key="6">
    <source>
        <dbReference type="EMBL" id="EGC16419.1"/>
    </source>
</evidence>
<evidence type="ECO:0000256" key="1">
    <source>
        <dbReference type="ARBA" id="ARBA00008857"/>
    </source>
</evidence>
<dbReference type="PROSITE" id="PS51898">
    <property type="entry name" value="TYR_RECOMBINASE"/>
    <property type="match status" value="1"/>
</dbReference>
<dbReference type="InterPro" id="IPR025166">
    <property type="entry name" value="Integrase_DNA_bind_dom"/>
</dbReference>
<dbReference type="Gene3D" id="1.10.443.10">
    <property type="entry name" value="Intergrase catalytic core"/>
    <property type="match status" value="1"/>
</dbReference>
<dbReference type="Gene3D" id="3.30.160.390">
    <property type="entry name" value="Integrase, DNA-binding domain"/>
    <property type="match status" value="1"/>
</dbReference>
<reference evidence="6 7" key="1">
    <citation type="submission" date="2011-01" db="EMBL/GenBank/DDBJ databases">
        <authorList>
            <person name="Muzny D."/>
            <person name="Qin X."/>
            <person name="Deng J."/>
            <person name="Jiang H."/>
            <person name="Liu Y."/>
            <person name="Qu J."/>
            <person name="Song X.-Z."/>
            <person name="Zhang L."/>
            <person name="Thornton R."/>
            <person name="Coyle M."/>
            <person name="Francisco L."/>
            <person name="Jackson L."/>
            <person name="Javaid M."/>
            <person name="Korchina V."/>
            <person name="Kovar C."/>
            <person name="Mata R."/>
            <person name="Mathew T."/>
            <person name="Ngo R."/>
            <person name="Nguyen L."/>
            <person name="Nguyen N."/>
            <person name="Okwuonu G."/>
            <person name="Ongeri F."/>
            <person name="Pham C."/>
            <person name="Simmons D."/>
            <person name="Wilczek-Boney K."/>
            <person name="Hale W."/>
            <person name="Jakkamsetti A."/>
            <person name="Pham P."/>
            <person name="Ruth R."/>
            <person name="San Lucas F."/>
            <person name="Warren J."/>
            <person name="Zhang J."/>
            <person name="Zhao Z."/>
            <person name="Zhou C."/>
            <person name="Zhu D."/>
            <person name="Lee S."/>
            <person name="Bess C."/>
            <person name="Blankenburg K."/>
            <person name="Forbes L."/>
            <person name="Fu Q."/>
            <person name="Gubbala S."/>
            <person name="Hirani K."/>
            <person name="Jayaseelan J.C."/>
            <person name="Lara F."/>
            <person name="Munidasa M."/>
            <person name="Palculict T."/>
            <person name="Patil S."/>
            <person name="Pu L.-L."/>
            <person name="Saada N."/>
            <person name="Tang L."/>
            <person name="Weissenberger G."/>
            <person name="Zhu Y."/>
            <person name="Hemphill L."/>
            <person name="Shang Y."/>
            <person name="Youmans B."/>
            <person name="Ayvaz T."/>
            <person name="Ross M."/>
            <person name="Santibanez J."/>
            <person name="Aqrawi P."/>
            <person name="Gross S."/>
            <person name="Joshi V."/>
            <person name="Fowler G."/>
            <person name="Nazareth L."/>
            <person name="Reid J."/>
            <person name="Worley K."/>
            <person name="Petrosino J."/>
            <person name="Highlander S."/>
            <person name="Gibbs R."/>
        </authorList>
    </citation>
    <scope>NUCLEOTIDE SEQUENCE [LARGE SCALE GENOMIC DNA]</scope>
    <source>
        <strain evidence="6 7">ATCC 33394</strain>
    </source>
</reference>
<dbReference type="Gene3D" id="1.10.150.130">
    <property type="match status" value="1"/>
</dbReference>
<keyword evidence="4" id="KW-0233">DNA recombination</keyword>
<dbReference type="GO" id="GO:0015074">
    <property type="term" value="P:DNA integration"/>
    <property type="evidence" value="ECO:0007669"/>
    <property type="project" value="UniProtKB-KW"/>
</dbReference>
<proteinExistence type="inferred from homology"/>
<dbReference type="GO" id="GO:0003677">
    <property type="term" value="F:DNA binding"/>
    <property type="evidence" value="ECO:0007669"/>
    <property type="project" value="UniProtKB-KW"/>
</dbReference>
<dbReference type="Proteomes" id="UP000004088">
    <property type="component" value="Unassembled WGS sequence"/>
</dbReference>
<dbReference type="Pfam" id="PF22022">
    <property type="entry name" value="Phage_int_M"/>
    <property type="match status" value="1"/>
</dbReference>
<dbReference type="InterPro" id="IPR038488">
    <property type="entry name" value="Integrase_DNA-bd_sf"/>
</dbReference>
<dbReference type="CDD" id="cd00801">
    <property type="entry name" value="INT_P4_C"/>
    <property type="match status" value="1"/>
</dbReference>
<evidence type="ECO:0000256" key="3">
    <source>
        <dbReference type="ARBA" id="ARBA00023125"/>
    </source>
</evidence>
<evidence type="ECO:0000259" key="5">
    <source>
        <dbReference type="PROSITE" id="PS51898"/>
    </source>
</evidence>
<organism evidence="6 7">
    <name type="scientific">Kingella denitrificans ATCC 33394</name>
    <dbReference type="NCBI Taxonomy" id="888741"/>
    <lineage>
        <taxon>Bacteria</taxon>
        <taxon>Pseudomonadati</taxon>
        <taxon>Pseudomonadota</taxon>
        <taxon>Betaproteobacteria</taxon>
        <taxon>Neisseriales</taxon>
        <taxon>Neisseriaceae</taxon>
        <taxon>Kingella</taxon>
    </lineage>
</organism>
<dbReference type="InterPro" id="IPR011010">
    <property type="entry name" value="DNA_brk_join_enz"/>
</dbReference>
<dbReference type="RefSeq" id="WP_003784453.1">
    <property type="nucleotide sequence ID" value="NZ_GL870929.1"/>
</dbReference>
<protein>
    <submittedName>
        <fullName evidence="6">Site-specific recombinase, phage integrase family</fullName>
    </submittedName>
</protein>
<dbReference type="InterPro" id="IPR013762">
    <property type="entry name" value="Integrase-like_cat_sf"/>
</dbReference>
<name>F0F2B9_9NEIS</name>
<evidence type="ECO:0000313" key="7">
    <source>
        <dbReference type="Proteomes" id="UP000004088"/>
    </source>
</evidence>
<dbReference type="GO" id="GO:0006310">
    <property type="term" value="P:DNA recombination"/>
    <property type="evidence" value="ECO:0007669"/>
    <property type="project" value="UniProtKB-KW"/>
</dbReference>
<comment type="similarity">
    <text evidence="1">Belongs to the 'phage' integrase family.</text>
</comment>
<sequence>MTLNDRQIRNAKPQEKPYKLADGGGLYLHVTPKGTKSFRLKFRFDGKEQVLTIGKYPHVSLSEARAMAETAKTQISQGINPAAQKQAEKQQAQEAALNTFAAVAKEWHRVSTLRWKPHHAARVWRYMETDVLPHIGSLHLDEIRVLDIQALLERVMTRNVSNTAEKIRQWIGAVYEYAAQRELTERNPAKQLKDFVVQRETVHHRALPLSELETFYRRLKEARIDPANRIALLLLILTFPRSNELRGAQWGEIDFQAAVWTIPKERMKMKREHKIPLSAWSLELLHELHAITGQGTQLFPSRTKIGSYISENTRNKIIERIGFKELTTLHGFRSLASSTLNEKGFNPDAIELQLAHQSSDKSRKPYNRTDYWQERVEMMAWYSGLLRGHYGE</sequence>
<accession>F0F2B9</accession>
<dbReference type="Pfam" id="PF13356">
    <property type="entry name" value="Arm-DNA-bind_3"/>
    <property type="match status" value="1"/>
</dbReference>
<keyword evidence="2" id="KW-0229">DNA integration</keyword>
<keyword evidence="7" id="KW-1185">Reference proteome</keyword>
<evidence type="ECO:0000256" key="4">
    <source>
        <dbReference type="ARBA" id="ARBA00023172"/>
    </source>
</evidence>
<dbReference type="InterPro" id="IPR002104">
    <property type="entry name" value="Integrase_catalytic"/>
</dbReference>
<dbReference type="InterPro" id="IPR053876">
    <property type="entry name" value="Phage_int_M"/>
</dbReference>
<gene>
    <name evidence="6" type="primary">int2</name>
    <name evidence="6" type="ORF">HMPREF9098_2254</name>
</gene>
<dbReference type="InterPro" id="IPR010998">
    <property type="entry name" value="Integrase_recombinase_N"/>
</dbReference>
<comment type="caution">
    <text evidence="6">The sequence shown here is derived from an EMBL/GenBank/DDBJ whole genome shotgun (WGS) entry which is preliminary data.</text>
</comment>
<dbReference type="HOGENOM" id="CLU_027562_0_0_4"/>
<dbReference type="PANTHER" id="PTHR30629">
    <property type="entry name" value="PROPHAGE INTEGRASE"/>
    <property type="match status" value="1"/>
</dbReference>
<dbReference type="SUPFAM" id="SSF56349">
    <property type="entry name" value="DNA breaking-rejoining enzymes"/>
    <property type="match status" value="1"/>
</dbReference>
<keyword evidence="3" id="KW-0238">DNA-binding</keyword>
<dbReference type="Pfam" id="PF00589">
    <property type="entry name" value="Phage_integrase"/>
    <property type="match status" value="1"/>
</dbReference>
<dbReference type="InterPro" id="IPR050808">
    <property type="entry name" value="Phage_Integrase"/>
</dbReference>
<feature type="domain" description="Tyr recombinase" evidence="5">
    <location>
        <begin position="202"/>
        <end position="379"/>
    </location>
</feature>
<dbReference type="AlphaFoldDB" id="F0F2B9"/>
<dbReference type="EMBL" id="AEWV01000042">
    <property type="protein sequence ID" value="EGC16419.1"/>
    <property type="molecule type" value="Genomic_DNA"/>
</dbReference>